<dbReference type="Proteomes" id="UP000015547">
    <property type="component" value="Segment"/>
</dbReference>
<keyword evidence="2" id="KW-1185">Reference proteome</keyword>
<evidence type="ECO:0000313" key="1">
    <source>
        <dbReference type="EMBL" id="AGT13376.1"/>
    </source>
</evidence>
<organism evidence="1 2">
    <name type="scientific">Bacillus phage Wip1</name>
    <dbReference type="NCBI Taxonomy" id="663237"/>
    <lineage>
        <taxon>Viruses</taxon>
        <taxon>Varidnaviria</taxon>
        <taxon>Bamfordvirae</taxon>
        <taxon>Preplasmiviricota</taxon>
        <taxon>Prepoliviricotina</taxon>
        <taxon>Tectiliviricetes</taxon>
        <taxon>Kalamavirales</taxon>
        <taxon>Tectiviridae</taxon>
        <taxon>Betatectivirus</taxon>
        <taxon>Betatectivirus Wip1</taxon>
    </lineage>
</organism>
<protein>
    <submittedName>
        <fullName evidence="1">Uncharacterized protein</fullName>
    </submittedName>
</protein>
<dbReference type="GeneID" id="16359833"/>
<proteinExistence type="predicted"/>
<dbReference type="KEGG" id="vg:16359833"/>
<dbReference type="EMBL" id="KF188458">
    <property type="protein sequence ID" value="AGT13376.1"/>
    <property type="molecule type" value="Genomic_DNA"/>
</dbReference>
<accession>S5Z7E2</accession>
<sequence>MGRILGIISGIGLLIALYLFLSNARQTTQIIDSMAGNAVSGIKVLQGR</sequence>
<dbReference type="RefSeq" id="YP_008433315.1">
    <property type="nucleotide sequence ID" value="NC_022094.1"/>
</dbReference>
<evidence type="ECO:0000313" key="2">
    <source>
        <dbReference type="Proteomes" id="UP000015547"/>
    </source>
</evidence>
<name>S5Z7E2_9VIRU</name>
<reference evidence="1 2" key="1">
    <citation type="journal article" date="2013" name="J. Bacteriol.">
        <title>Identification of a Ligand on the Wip1 Bacteriophage Highly Specific for a Receptor on Bacillus anthracis.</title>
        <authorList>
            <person name="Kan S."/>
            <person name="Fornelos N."/>
            <person name="Schuch R."/>
            <person name="Fischetti V.A."/>
        </authorList>
    </citation>
    <scope>NUCLEOTIDE SEQUENCE [LARGE SCALE GENOMIC DNA]</scope>
</reference>